<feature type="transmembrane region" description="Helical" evidence="1">
    <location>
        <begin position="68"/>
        <end position="87"/>
    </location>
</feature>
<name>A0A841RDE4_9SPIO</name>
<reference evidence="3 4" key="1">
    <citation type="submission" date="2020-08" db="EMBL/GenBank/DDBJ databases">
        <title>Genomic Encyclopedia of Type Strains, Phase IV (KMG-IV): sequencing the most valuable type-strain genomes for metagenomic binning, comparative biology and taxonomic classification.</title>
        <authorList>
            <person name="Goeker M."/>
        </authorList>
    </citation>
    <scope>NUCLEOTIDE SEQUENCE [LARGE SCALE GENOMIC DNA]</scope>
    <source>
        <strain evidence="3 4">DSM 2461</strain>
    </source>
</reference>
<evidence type="ECO:0000256" key="1">
    <source>
        <dbReference type="SAM" id="Phobius"/>
    </source>
</evidence>
<dbReference type="InterPro" id="IPR037185">
    <property type="entry name" value="EmrE-like"/>
</dbReference>
<dbReference type="Gene3D" id="1.10.3730.20">
    <property type="match status" value="1"/>
</dbReference>
<dbReference type="PANTHER" id="PTHR22911:SF137">
    <property type="entry name" value="SOLUTE CARRIER FAMILY 35 MEMBER G2-RELATED"/>
    <property type="match status" value="1"/>
</dbReference>
<organism evidence="3 4">
    <name type="scientific">Spirochaeta isovalerica</name>
    <dbReference type="NCBI Taxonomy" id="150"/>
    <lineage>
        <taxon>Bacteria</taxon>
        <taxon>Pseudomonadati</taxon>
        <taxon>Spirochaetota</taxon>
        <taxon>Spirochaetia</taxon>
        <taxon>Spirochaetales</taxon>
        <taxon>Spirochaetaceae</taxon>
        <taxon>Spirochaeta</taxon>
    </lineage>
</organism>
<dbReference type="SUPFAM" id="SSF103481">
    <property type="entry name" value="Multidrug resistance efflux transporter EmrE"/>
    <property type="match status" value="2"/>
</dbReference>
<evidence type="ECO:0000259" key="2">
    <source>
        <dbReference type="Pfam" id="PF00892"/>
    </source>
</evidence>
<feature type="transmembrane region" description="Helical" evidence="1">
    <location>
        <begin position="279"/>
        <end position="297"/>
    </location>
</feature>
<keyword evidence="1" id="KW-1133">Transmembrane helix</keyword>
<dbReference type="Proteomes" id="UP000587760">
    <property type="component" value="Unassembled WGS sequence"/>
</dbReference>
<feature type="transmembrane region" description="Helical" evidence="1">
    <location>
        <begin position="6"/>
        <end position="27"/>
    </location>
</feature>
<feature type="transmembrane region" description="Helical" evidence="1">
    <location>
        <begin position="224"/>
        <end position="245"/>
    </location>
</feature>
<keyword evidence="1" id="KW-0812">Transmembrane</keyword>
<dbReference type="AlphaFoldDB" id="A0A841RDE4"/>
<accession>A0A841RDE4</accession>
<feature type="transmembrane region" description="Helical" evidence="1">
    <location>
        <begin position="124"/>
        <end position="142"/>
    </location>
</feature>
<protein>
    <submittedName>
        <fullName evidence="3">Drug/metabolite transporter (DMT)-like permease</fullName>
    </submittedName>
</protein>
<dbReference type="GO" id="GO:0016020">
    <property type="term" value="C:membrane"/>
    <property type="evidence" value="ECO:0007669"/>
    <property type="project" value="InterPro"/>
</dbReference>
<comment type="caution">
    <text evidence="3">The sequence shown here is derived from an EMBL/GenBank/DDBJ whole genome shotgun (WGS) entry which is preliminary data.</text>
</comment>
<evidence type="ECO:0000313" key="4">
    <source>
        <dbReference type="Proteomes" id="UP000587760"/>
    </source>
</evidence>
<dbReference type="EMBL" id="JACHGJ010000005">
    <property type="protein sequence ID" value="MBB6481010.1"/>
    <property type="molecule type" value="Genomic_DNA"/>
</dbReference>
<evidence type="ECO:0000313" key="3">
    <source>
        <dbReference type="EMBL" id="MBB6481010.1"/>
    </source>
</evidence>
<feature type="transmembrane region" description="Helical" evidence="1">
    <location>
        <begin position="99"/>
        <end position="118"/>
    </location>
</feature>
<keyword evidence="4" id="KW-1185">Reference proteome</keyword>
<feature type="domain" description="EamA" evidence="2">
    <location>
        <begin position="157"/>
        <end position="296"/>
    </location>
</feature>
<feature type="transmembrane region" description="Helical" evidence="1">
    <location>
        <begin position="251"/>
        <end position="272"/>
    </location>
</feature>
<dbReference type="RefSeq" id="WP_246434020.1">
    <property type="nucleotide sequence ID" value="NZ_JACHGJ010000005.1"/>
</dbReference>
<sequence length="298" mass="32337">MQMILGQIFALLTALCWAQNSLIYSHLGRKTGSDAVTHIRLWLAVPVMLLVNYLFTGQLSPFSLPVQPLILILASGFFGFFVADLFLFRAFVEIGPREALVIMTTSPVFSLVFSWIFLGETLSLVKTAGILIILGGVIWVILEEKDGKNQGHGHSVRGVLYALLGALTQAIGLIFAKMGMMEGVHPVSTNFIRIIAGLAGLFIYSLIRKKVRSDFAAFRSIGNFLLLLFAVVVGPVLGIILSLYALNWAPVGIITTLMQVSPVLLLPVDIFVFRKKVSAGAILGTVLAVGGTTLLFLF</sequence>
<feature type="domain" description="EamA" evidence="2">
    <location>
        <begin position="5"/>
        <end position="141"/>
    </location>
</feature>
<feature type="transmembrane region" description="Helical" evidence="1">
    <location>
        <begin position="39"/>
        <end position="56"/>
    </location>
</feature>
<proteinExistence type="predicted"/>
<dbReference type="PANTHER" id="PTHR22911">
    <property type="entry name" value="ACYL-MALONYL CONDENSING ENZYME-RELATED"/>
    <property type="match status" value="1"/>
</dbReference>
<dbReference type="InterPro" id="IPR000620">
    <property type="entry name" value="EamA_dom"/>
</dbReference>
<feature type="transmembrane region" description="Helical" evidence="1">
    <location>
        <begin position="187"/>
        <end position="204"/>
    </location>
</feature>
<dbReference type="Pfam" id="PF00892">
    <property type="entry name" value="EamA"/>
    <property type="match status" value="2"/>
</dbReference>
<gene>
    <name evidence="3" type="ORF">HNR50_002683</name>
</gene>
<keyword evidence="1" id="KW-0472">Membrane</keyword>
<feature type="transmembrane region" description="Helical" evidence="1">
    <location>
        <begin position="154"/>
        <end position="175"/>
    </location>
</feature>